<accession>A0A0F9RXH2</accession>
<proteinExistence type="predicted"/>
<name>A0A0F9RXH2_9ZZZZ</name>
<dbReference type="EMBL" id="LAZR01000724">
    <property type="protein sequence ID" value="KKN59534.1"/>
    <property type="molecule type" value="Genomic_DNA"/>
</dbReference>
<evidence type="ECO:0000313" key="1">
    <source>
        <dbReference type="EMBL" id="KKN59534.1"/>
    </source>
</evidence>
<organism evidence="1">
    <name type="scientific">marine sediment metagenome</name>
    <dbReference type="NCBI Taxonomy" id="412755"/>
    <lineage>
        <taxon>unclassified sequences</taxon>
        <taxon>metagenomes</taxon>
        <taxon>ecological metagenomes</taxon>
    </lineage>
</organism>
<comment type="caution">
    <text evidence="1">The sequence shown here is derived from an EMBL/GenBank/DDBJ whole genome shotgun (WGS) entry which is preliminary data.</text>
</comment>
<dbReference type="AlphaFoldDB" id="A0A0F9RXH2"/>
<protein>
    <submittedName>
        <fullName evidence="1">Uncharacterized protein</fullName>
    </submittedName>
</protein>
<gene>
    <name evidence="1" type="ORF">LCGC14_0541480</name>
</gene>
<reference evidence="1" key="1">
    <citation type="journal article" date="2015" name="Nature">
        <title>Complex archaea that bridge the gap between prokaryotes and eukaryotes.</title>
        <authorList>
            <person name="Spang A."/>
            <person name="Saw J.H."/>
            <person name="Jorgensen S.L."/>
            <person name="Zaremba-Niedzwiedzka K."/>
            <person name="Martijn J."/>
            <person name="Lind A.E."/>
            <person name="van Eijk R."/>
            <person name="Schleper C."/>
            <person name="Guy L."/>
            <person name="Ettema T.J."/>
        </authorList>
    </citation>
    <scope>NUCLEOTIDE SEQUENCE</scope>
</reference>
<sequence>MELDFSNTPMSEVKIKNRCFHCKGRSTSFYCWLLPKKKQVRYFYPCLVFNELICPRVKRNQQN</sequence>